<dbReference type="InterPro" id="IPR051081">
    <property type="entry name" value="HTH_MetalResp_TranReg"/>
</dbReference>
<dbReference type="GO" id="GO:0003677">
    <property type="term" value="F:DNA binding"/>
    <property type="evidence" value="ECO:0007669"/>
    <property type="project" value="UniProtKB-KW"/>
</dbReference>
<dbReference type="PANTHER" id="PTHR33154:SF33">
    <property type="entry name" value="TRANSCRIPTIONAL REPRESSOR SDPR"/>
    <property type="match status" value="1"/>
</dbReference>
<dbReference type="Proteomes" id="UP000004756">
    <property type="component" value="Unassembled WGS sequence"/>
</dbReference>
<dbReference type="InterPro" id="IPR011991">
    <property type="entry name" value="ArsR-like_HTH"/>
</dbReference>
<dbReference type="HOGENOM" id="CLU_097806_8_0_9"/>
<protein>
    <submittedName>
        <fullName evidence="5">Transcriptional regulator, ArsR family</fullName>
    </submittedName>
</protein>
<keyword evidence="1" id="KW-0805">Transcription regulation</keyword>
<dbReference type="PANTHER" id="PTHR33154">
    <property type="entry name" value="TRANSCRIPTIONAL REGULATOR, ARSR FAMILY"/>
    <property type="match status" value="1"/>
</dbReference>
<evidence type="ECO:0000313" key="6">
    <source>
        <dbReference type="Proteomes" id="UP000004756"/>
    </source>
</evidence>
<keyword evidence="2" id="KW-0238">DNA-binding</keyword>
<dbReference type="SMART" id="SM00418">
    <property type="entry name" value="HTH_ARSR"/>
    <property type="match status" value="1"/>
</dbReference>
<proteinExistence type="predicted"/>
<keyword evidence="6" id="KW-1185">Reference proteome</keyword>
<accession>C0CUL7</accession>
<dbReference type="InterPro" id="IPR036390">
    <property type="entry name" value="WH_DNA-bd_sf"/>
</dbReference>
<dbReference type="PROSITE" id="PS50987">
    <property type="entry name" value="HTH_ARSR_2"/>
    <property type="match status" value="1"/>
</dbReference>
<dbReference type="Pfam" id="PF01022">
    <property type="entry name" value="HTH_5"/>
    <property type="match status" value="1"/>
</dbReference>
<reference evidence="5 6" key="2">
    <citation type="submission" date="2009-02" db="EMBL/GenBank/DDBJ databases">
        <title>Draft genome sequence of Clostridium asparagiforme (DSM 15981).</title>
        <authorList>
            <person name="Sudarsanam P."/>
            <person name="Ley R."/>
            <person name="Guruge J."/>
            <person name="Turnbaugh P.J."/>
            <person name="Mahowald M."/>
            <person name="Liep D."/>
            <person name="Gordon J."/>
        </authorList>
    </citation>
    <scope>NUCLEOTIDE SEQUENCE [LARGE SCALE GENOMIC DNA]</scope>
    <source>
        <strain evidence="5 6">DSM 15981</strain>
    </source>
</reference>
<dbReference type="SUPFAM" id="SSF46785">
    <property type="entry name" value="Winged helix' DNA-binding domain"/>
    <property type="match status" value="1"/>
</dbReference>
<evidence type="ECO:0000256" key="3">
    <source>
        <dbReference type="ARBA" id="ARBA00023163"/>
    </source>
</evidence>
<organism evidence="5 6">
    <name type="scientific">[Clostridium] asparagiforme DSM 15981</name>
    <dbReference type="NCBI Taxonomy" id="518636"/>
    <lineage>
        <taxon>Bacteria</taxon>
        <taxon>Bacillati</taxon>
        <taxon>Bacillota</taxon>
        <taxon>Clostridia</taxon>
        <taxon>Lachnospirales</taxon>
        <taxon>Lachnospiraceae</taxon>
        <taxon>Enterocloster</taxon>
    </lineage>
</organism>
<keyword evidence="3" id="KW-0804">Transcription</keyword>
<evidence type="ECO:0000256" key="1">
    <source>
        <dbReference type="ARBA" id="ARBA00023015"/>
    </source>
</evidence>
<dbReference type="InterPro" id="IPR036388">
    <property type="entry name" value="WH-like_DNA-bd_sf"/>
</dbReference>
<reference evidence="5 6" key="1">
    <citation type="submission" date="2009-01" db="EMBL/GenBank/DDBJ databases">
        <authorList>
            <person name="Fulton L."/>
            <person name="Clifton S."/>
            <person name="Fulton B."/>
            <person name="Xu J."/>
            <person name="Minx P."/>
            <person name="Pepin K.H."/>
            <person name="Johnson M."/>
            <person name="Bhonagiri V."/>
            <person name="Nash W.E."/>
            <person name="Mardis E.R."/>
            <person name="Wilson R.K."/>
        </authorList>
    </citation>
    <scope>NUCLEOTIDE SEQUENCE [LARGE SCALE GENOMIC DNA]</scope>
    <source>
        <strain evidence="5 6">DSM 15981</strain>
    </source>
</reference>
<gene>
    <name evidence="5" type="ORF">CLOSTASPAR_00709</name>
</gene>
<evidence type="ECO:0000313" key="5">
    <source>
        <dbReference type="EMBL" id="EEG57217.1"/>
    </source>
</evidence>
<dbReference type="InterPro" id="IPR001845">
    <property type="entry name" value="HTH_ArsR_DNA-bd_dom"/>
</dbReference>
<dbReference type="EMBL" id="ACCJ01000030">
    <property type="protein sequence ID" value="EEG57217.1"/>
    <property type="molecule type" value="Genomic_DNA"/>
</dbReference>
<name>C0CUL7_9FIRM</name>
<comment type="caution">
    <text evidence="5">The sequence shown here is derived from an EMBL/GenBank/DDBJ whole genome shotgun (WGS) entry which is preliminary data.</text>
</comment>
<sequence length="134" mass="15905">MVHYNWFKKLNQRRKAHMTTPQKLQEQFHRCMPLFMALGDEMRLSIIEVLTQEAFNRRPASGEIHFEDHGLNVNEITRRTSLSRPAISHHLKILKDAGLVGVRQEGTANYYYLTLRESNRILMELGYRLEEFLY</sequence>
<dbReference type="AlphaFoldDB" id="C0CUL7"/>
<evidence type="ECO:0000259" key="4">
    <source>
        <dbReference type="PROSITE" id="PS50987"/>
    </source>
</evidence>
<feature type="domain" description="HTH arsR-type" evidence="4">
    <location>
        <begin position="24"/>
        <end position="133"/>
    </location>
</feature>
<dbReference type="Gene3D" id="1.10.10.10">
    <property type="entry name" value="Winged helix-like DNA-binding domain superfamily/Winged helix DNA-binding domain"/>
    <property type="match status" value="1"/>
</dbReference>
<evidence type="ECO:0000256" key="2">
    <source>
        <dbReference type="ARBA" id="ARBA00023125"/>
    </source>
</evidence>
<dbReference type="GO" id="GO:0003700">
    <property type="term" value="F:DNA-binding transcription factor activity"/>
    <property type="evidence" value="ECO:0007669"/>
    <property type="project" value="InterPro"/>
</dbReference>
<dbReference type="CDD" id="cd00090">
    <property type="entry name" value="HTH_ARSR"/>
    <property type="match status" value="1"/>
</dbReference>